<reference evidence="2" key="2">
    <citation type="journal article" date="2021" name="PeerJ">
        <title>Extensive microbial diversity within the chicken gut microbiome revealed by metagenomics and culture.</title>
        <authorList>
            <person name="Gilroy R."/>
            <person name="Ravi A."/>
            <person name="Getino M."/>
            <person name="Pursley I."/>
            <person name="Horton D.L."/>
            <person name="Alikhan N.F."/>
            <person name="Baker D."/>
            <person name="Gharbi K."/>
            <person name="Hall N."/>
            <person name="Watson M."/>
            <person name="Adriaenssens E.M."/>
            <person name="Foster-Nyarko E."/>
            <person name="Jarju S."/>
            <person name="Secka A."/>
            <person name="Antonio M."/>
            <person name="Oren A."/>
            <person name="Chaudhuri R.R."/>
            <person name="La Ragione R."/>
            <person name="Hildebrand F."/>
            <person name="Pallen M.J."/>
        </authorList>
    </citation>
    <scope>NUCLEOTIDE SEQUENCE</scope>
    <source>
        <strain evidence="2">517</strain>
    </source>
</reference>
<dbReference type="Pfam" id="PF11667">
    <property type="entry name" value="DUF3267"/>
    <property type="match status" value="1"/>
</dbReference>
<dbReference type="Proteomes" id="UP000727857">
    <property type="component" value="Unassembled WGS sequence"/>
</dbReference>
<feature type="transmembrane region" description="Helical" evidence="1">
    <location>
        <begin position="104"/>
        <end position="126"/>
    </location>
</feature>
<reference evidence="2" key="1">
    <citation type="submission" date="2020-10" db="EMBL/GenBank/DDBJ databases">
        <authorList>
            <person name="Gilroy R."/>
        </authorList>
    </citation>
    <scope>NUCLEOTIDE SEQUENCE</scope>
    <source>
        <strain evidence="2">517</strain>
    </source>
</reference>
<organism evidence="2 3">
    <name type="scientific">Candidatus Stercoripulliclostridium pullicola</name>
    <dbReference type="NCBI Taxonomy" id="2840953"/>
    <lineage>
        <taxon>Bacteria</taxon>
        <taxon>Bacillati</taxon>
        <taxon>Bacillota</taxon>
        <taxon>Clostridia</taxon>
        <taxon>Eubacteriales</taxon>
        <taxon>Candidatus Stercoripulliclostridium</taxon>
    </lineage>
</organism>
<evidence type="ECO:0000313" key="2">
    <source>
        <dbReference type="EMBL" id="MBO8424591.1"/>
    </source>
</evidence>
<accession>A0A940DH26</accession>
<comment type="caution">
    <text evidence="2">The sequence shown here is derived from an EMBL/GenBank/DDBJ whole genome shotgun (WGS) entry which is preliminary data.</text>
</comment>
<dbReference type="AlphaFoldDB" id="A0A940DH26"/>
<dbReference type="InterPro" id="IPR021683">
    <property type="entry name" value="DUF3267"/>
</dbReference>
<feature type="transmembrane region" description="Helical" evidence="1">
    <location>
        <begin position="12"/>
        <end position="28"/>
    </location>
</feature>
<keyword evidence="1" id="KW-0812">Transmembrane</keyword>
<feature type="transmembrane region" description="Helical" evidence="1">
    <location>
        <begin position="132"/>
        <end position="152"/>
    </location>
</feature>
<gene>
    <name evidence="2" type="ORF">IAB16_06185</name>
</gene>
<evidence type="ECO:0000256" key="1">
    <source>
        <dbReference type="SAM" id="Phobius"/>
    </source>
</evidence>
<sequence>MKKQLITFDLKKINITAIVMFAVPYAIAETLRFTVFTERLWHVVWWDIILLIAGYVFLLAAHEGLHALAMIMCGAKPSSIRFGVIPKQFMLYCTTDTPLSARKYAFVLVLPGIVTGLIPLALATVFLNFPYVILFAALFSGAGGDAVMFMSVCRLKPSALVIDHPEAPAYYVLYPENELPDDFVEVTEEQERELRERMKGKKS</sequence>
<protein>
    <submittedName>
        <fullName evidence="2">DUF3267 domain-containing protein</fullName>
    </submittedName>
</protein>
<keyword evidence="1" id="KW-0472">Membrane</keyword>
<keyword evidence="1" id="KW-1133">Transmembrane helix</keyword>
<proteinExistence type="predicted"/>
<feature type="transmembrane region" description="Helical" evidence="1">
    <location>
        <begin position="40"/>
        <end position="61"/>
    </location>
</feature>
<evidence type="ECO:0000313" key="3">
    <source>
        <dbReference type="Proteomes" id="UP000727857"/>
    </source>
</evidence>
<name>A0A940DH26_9FIRM</name>
<dbReference type="EMBL" id="JADINF010000157">
    <property type="protein sequence ID" value="MBO8424591.1"/>
    <property type="molecule type" value="Genomic_DNA"/>
</dbReference>